<feature type="transmembrane region" description="Helical" evidence="1">
    <location>
        <begin position="286"/>
        <end position="306"/>
    </location>
</feature>
<feature type="transmembrane region" description="Helical" evidence="1">
    <location>
        <begin position="393"/>
        <end position="413"/>
    </location>
</feature>
<dbReference type="Proteomes" id="UP000054007">
    <property type="component" value="Unassembled WGS sequence"/>
</dbReference>
<evidence type="ECO:0000313" key="3">
    <source>
        <dbReference type="Proteomes" id="UP000054007"/>
    </source>
</evidence>
<evidence type="ECO:0000256" key="1">
    <source>
        <dbReference type="SAM" id="Phobius"/>
    </source>
</evidence>
<reference evidence="2 3" key="1">
    <citation type="journal article" date="2015" name="Fungal Genet. Biol.">
        <title>Evolution of novel wood decay mechanisms in Agaricales revealed by the genome sequences of Fistulina hepatica and Cylindrobasidium torrendii.</title>
        <authorList>
            <person name="Floudas D."/>
            <person name="Held B.W."/>
            <person name="Riley R."/>
            <person name="Nagy L.G."/>
            <person name="Koehler G."/>
            <person name="Ransdell A.S."/>
            <person name="Younus H."/>
            <person name="Chow J."/>
            <person name="Chiniquy J."/>
            <person name="Lipzen A."/>
            <person name="Tritt A."/>
            <person name="Sun H."/>
            <person name="Haridas S."/>
            <person name="LaButti K."/>
            <person name="Ohm R.A."/>
            <person name="Kues U."/>
            <person name="Blanchette R.A."/>
            <person name="Grigoriev I.V."/>
            <person name="Minto R.E."/>
            <person name="Hibbett D.S."/>
        </authorList>
    </citation>
    <scope>NUCLEOTIDE SEQUENCE [LARGE SCALE GENOMIC DNA]</scope>
    <source>
        <strain evidence="2 3">FP15055 ss-10</strain>
    </source>
</reference>
<keyword evidence="3" id="KW-1185">Reference proteome</keyword>
<gene>
    <name evidence="2" type="ORF">CYLTODRAFT_422908</name>
</gene>
<feature type="transmembrane region" description="Helical" evidence="1">
    <location>
        <begin position="354"/>
        <end position="373"/>
    </location>
</feature>
<evidence type="ECO:0008006" key="4">
    <source>
        <dbReference type="Google" id="ProtNLM"/>
    </source>
</evidence>
<dbReference type="PANTHER" id="PTHR34391">
    <property type="entry name" value="UPF0658 GOLGI APPARATUS MEMBRANE PROTEIN C1952.10C-RELATED"/>
    <property type="match status" value="1"/>
</dbReference>
<dbReference type="EMBL" id="KN880537">
    <property type="protein sequence ID" value="KIY67023.1"/>
    <property type="molecule type" value="Genomic_DNA"/>
</dbReference>
<name>A0A0D7B8X6_9AGAR</name>
<dbReference type="InterPro" id="IPR040410">
    <property type="entry name" value="UPF0658_Golgi"/>
</dbReference>
<dbReference type="AlphaFoldDB" id="A0A0D7B8X6"/>
<keyword evidence="1" id="KW-0812">Transmembrane</keyword>
<organism evidence="2 3">
    <name type="scientific">Cylindrobasidium torrendii FP15055 ss-10</name>
    <dbReference type="NCBI Taxonomy" id="1314674"/>
    <lineage>
        <taxon>Eukaryota</taxon>
        <taxon>Fungi</taxon>
        <taxon>Dikarya</taxon>
        <taxon>Basidiomycota</taxon>
        <taxon>Agaricomycotina</taxon>
        <taxon>Agaricomycetes</taxon>
        <taxon>Agaricomycetidae</taxon>
        <taxon>Agaricales</taxon>
        <taxon>Marasmiineae</taxon>
        <taxon>Physalacriaceae</taxon>
        <taxon>Cylindrobasidium</taxon>
    </lineage>
</organism>
<dbReference type="GO" id="GO:0005794">
    <property type="term" value="C:Golgi apparatus"/>
    <property type="evidence" value="ECO:0007669"/>
    <property type="project" value="TreeGrafter"/>
</dbReference>
<keyword evidence="1" id="KW-0472">Membrane</keyword>
<dbReference type="PANTHER" id="PTHR34391:SF2">
    <property type="entry name" value="TRP C-TERMINAL DOMAIN-CONTAINING PROTEIN"/>
    <property type="match status" value="1"/>
</dbReference>
<evidence type="ECO:0000313" key="2">
    <source>
        <dbReference type="EMBL" id="KIY67023.1"/>
    </source>
</evidence>
<feature type="transmembrane region" description="Helical" evidence="1">
    <location>
        <begin position="162"/>
        <end position="180"/>
    </location>
</feature>
<dbReference type="OrthoDB" id="3263941at2759"/>
<sequence>MFSSRISFRAMVDRITLNKVTTAFFLFGFFHCIAQGVIQSILLRHDAIHSTFLDRIVHTAGVPPANHTFLASNTVKVCDSIPHELDKCWDAYTLGSSVHSDNVINGLAVPPPREISMFPTNVDSDPVGIRLRDGKEVALTKQCVATLLLPAEEMANNRREDVTFLLIQFWLFGMAVFAMVRDSVPHLIASICARVLLVAWSSYVIWRTKYTEMMYAQLLRAEGTPCSIEFFPEYFGTRTMLEIPDLVLNCTSLAIAIWTVLRVYSRQSYQCVGAPSHILRMQKLNMAVQACLHLEVYVLLTAMGLWVDQLFGTYIKYSSKHTKLYVAVIILYSVLVLPWTVLGWYAIRQENRRALYTFLFVGFLFFFTASMMFYSEVFRWAFLSWPNLGCYTVAYMVLTAACVVLAVCCLRNFGQGLKEYLHAVSNLASMNFSPEVFTHGDVEKAKLPQPEVPLPLYLEKAGPVAVDNGNRPPSTFFVPTLHIRQESGAELVVGIKSGRR</sequence>
<proteinExistence type="predicted"/>
<feature type="transmembrane region" description="Helical" evidence="1">
    <location>
        <begin position="326"/>
        <end position="347"/>
    </location>
</feature>
<protein>
    <recommendedName>
        <fullName evidence="4">Transmembrane protein</fullName>
    </recommendedName>
</protein>
<accession>A0A0D7B8X6</accession>
<feature type="transmembrane region" description="Helical" evidence="1">
    <location>
        <begin position="187"/>
        <end position="206"/>
    </location>
</feature>
<keyword evidence="1" id="KW-1133">Transmembrane helix</keyword>